<dbReference type="Proteomes" id="UP000182229">
    <property type="component" value="Unassembled WGS sequence"/>
</dbReference>
<dbReference type="OrthoDB" id="9801841at2"/>
<feature type="compositionally biased region" description="Basic residues" evidence="5">
    <location>
        <begin position="374"/>
        <end position="390"/>
    </location>
</feature>
<dbReference type="Pfam" id="PF00069">
    <property type="entry name" value="Pkinase"/>
    <property type="match status" value="1"/>
</dbReference>
<evidence type="ECO:0000256" key="3">
    <source>
        <dbReference type="ARBA" id="ARBA00022777"/>
    </source>
</evidence>
<dbReference type="Gene3D" id="1.10.510.10">
    <property type="entry name" value="Transferase(Phosphotransferase) domain 1"/>
    <property type="match status" value="1"/>
</dbReference>
<accession>A0A1L9B738</accession>
<gene>
    <name evidence="7" type="ORF">BON30_23005</name>
</gene>
<dbReference type="AlphaFoldDB" id="A0A1L9B738"/>
<evidence type="ECO:0000313" key="8">
    <source>
        <dbReference type="Proteomes" id="UP000182229"/>
    </source>
</evidence>
<dbReference type="PANTHER" id="PTHR43289">
    <property type="entry name" value="MITOGEN-ACTIVATED PROTEIN KINASE KINASE KINASE 20-RELATED"/>
    <property type="match status" value="1"/>
</dbReference>
<dbReference type="RefSeq" id="WP_071900547.1">
    <property type="nucleotide sequence ID" value="NZ_MPIN01000006.1"/>
</dbReference>
<comment type="caution">
    <text evidence="7">The sequence shown here is derived from an EMBL/GenBank/DDBJ whole genome shotgun (WGS) entry which is preliminary data.</text>
</comment>
<dbReference type="PROSITE" id="PS00108">
    <property type="entry name" value="PROTEIN_KINASE_ST"/>
    <property type="match status" value="1"/>
</dbReference>
<dbReference type="InterPro" id="IPR008271">
    <property type="entry name" value="Ser/Thr_kinase_AS"/>
</dbReference>
<dbReference type="CDD" id="cd14014">
    <property type="entry name" value="STKc_PknB_like"/>
    <property type="match status" value="1"/>
</dbReference>
<dbReference type="EMBL" id="MPIN01000006">
    <property type="protein sequence ID" value="OJH38040.1"/>
    <property type="molecule type" value="Genomic_DNA"/>
</dbReference>
<keyword evidence="4" id="KW-0067">ATP-binding</keyword>
<evidence type="ECO:0000313" key="7">
    <source>
        <dbReference type="EMBL" id="OJH38040.1"/>
    </source>
</evidence>
<feature type="domain" description="Protein kinase" evidence="6">
    <location>
        <begin position="49"/>
        <end position="320"/>
    </location>
</feature>
<keyword evidence="1" id="KW-0808">Transferase</keyword>
<feature type="region of interest" description="Disordered" evidence="5">
    <location>
        <begin position="1"/>
        <end position="29"/>
    </location>
</feature>
<keyword evidence="2" id="KW-0547">Nucleotide-binding</keyword>
<evidence type="ECO:0000256" key="4">
    <source>
        <dbReference type="ARBA" id="ARBA00022840"/>
    </source>
</evidence>
<evidence type="ECO:0000256" key="1">
    <source>
        <dbReference type="ARBA" id="ARBA00022679"/>
    </source>
</evidence>
<organism evidence="7 8">
    <name type="scientific">Cystobacter ferrugineus</name>
    <dbReference type="NCBI Taxonomy" id="83449"/>
    <lineage>
        <taxon>Bacteria</taxon>
        <taxon>Pseudomonadati</taxon>
        <taxon>Myxococcota</taxon>
        <taxon>Myxococcia</taxon>
        <taxon>Myxococcales</taxon>
        <taxon>Cystobacterineae</taxon>
        <taxon>Archangiaceae</taxon>
        <taxon>Cystobacter</taxon>
    </lineage>
</organism>
<proteinExistence type="predicted"/>
<dbReference type="STRING" id="83449.BON30_23005"/>
<feature type="region of interest" description="Disordered" evidence="5">
    <location>
        <begin position="321"/>
        <end position="390"/>
    </location>
</feature>
<reference evidence="8" key="1">
    <citation type="submission" date="2016-11" db="EMBL/GenBank/DDBJ databases">
        <authorList>
            <person name="Shukria A."/>
            <person name="Stevens D.C."/>
        </authorList>
    </citation>
    <scope>NUCLEOTIDE SEQUENCE [LARGE SCALE GENOMIC DNA]</scope>
    <source>
        <strain evidence="8">Cbfe23</strain>
    </source>
</reference>
<dbReference type="InterPro" id="IPR000719">
    <property type="entry name" value="Prot_kinase_dom"/>
</dbReference>
<keyword evidence="3" id="KW-0418">Kinase</keyword>
<evidence type="ECO:0000256" key="2">
    <source>
        <dbReference type="ARBA" id="ARBA00022741"/>
    </source>
</evidence>
<evidence type="ECO:0000259" key="6">
    <source>
        <dbReference type="PROSITE" id="PS50011"/>
    </source>
</evidence>
<dbReference type="Gene3D" id="3.30.200.20">
    <property type="entry name" value="Phosphorylase Kinase, domain 1"/>
    <property type="match status" value="1"/>
</dbReference>
<dbReference type="PANTHER" id="PTHR43289:SF6">
    <property type="entry name" value="SERINE_THREONINE-PROTEIN KINASE NEKL-3"/>
    <property type="match status" value="1"/>
</dbReference>
<dbReference type="SUPFAM" id="SSF56112">
    <property type="entry name" value="Protein kinase-like (PK-like)"/>
    <property type="match status" value="1"/>
</dbReference>
<protein>
    <recommendedName>
        <fullName evidence="6">Protein kinase domain-containing protein</fullName>
    </recommendedName>
</protein>
<reference evidence="7 8" key="2">
    <citation type="submission" date="2016-12" db="EMBL/GenBank/DDBJ databases">
        <title>Draft Genome Sequence of Cystobacter ferrugineus Strain Cbfe23.</title>
        <authorList>
            <person name="Akbar S."/>
            <person name="Dowd S.E."/>
            <person name="Stevens D.C."/>
        </authorList>
    </citation>
    <scope>NUCLEOTIDE SEQUENCE [LARGE SCALE GENOMIC DNA]</scope>
    <source>
        <strain evidence="7 8">Cbfe23</strain>
    </source>
</reference>
<evidence type="ECO:0000256" key="5">
    <source>
        <dbReference type="SAM" id="MobiDB-lite"/>
    </source>
</evidence>
<feature type="compositionally biased region" description="Low complexity" evidence="5">
    <location>
        <begin position="322"/>
        <end position="352"/>
    </location>
</feature>
<dbReference type="PROSITE" id="PS50011">
    <property type="entry name" value="PROTEIN_KINASE_DOM"/>
    <property type="match status" value="1"/>
</dbReference>
<dbReference type="InterPro" id="IPR011009">
    <property type="entry name" value="Kinase-like_dom_sf"/>
</dbReference>
<dbReference type="GO" id="GO:0005524">
    <property type="term" value="F:ATP binding"/>
    <property type="evidence" value="ECO:0007669"/>
    <property type="project" value="UniProtKB-KW"/>
</dbReference>
<dbReference type="GO" id="GO:0004674">
    <property type="term" value="F:protein serine/threonine kinase activity"/>
    <property type="evidence" value="ECO:0007669"/>
    <property type="project" value="TreeGrafter"/>
</dbReference>
<keyword evidence="8" id="KW-1185">Reference proteome</keyword>
<name>A0A1L9B738_9BACT</name>
<feature type="compositionally biased region" description="Basic and acidic residues" evidence="5">
    <location>
        <begin position="10"/>
        <end position="22"/>
    </location>
</feature>
<sequence length="390" mass="42953">MSLRSPSAEKNPEPRELPRDEDITNTVPSGHAAPFSWRLAEGELIAGRYRILRFVDERAMGAVYAVEDLSLHERVALKVIRPGGASAPQMLKRFKRELRLARRVTHPNVCRVFDLGEHSMGAEHETSAFTFLTMEFLEGETLKEFVTRHGRMSPERLLPLAEQMAAALDAAHAAQVIHRDFKSSNVMLVPAACGGSRAVVTDFGLACGKGLDDDIATQEGTVMGTLGYMSPEQVEGRSLTPASDLYSFGVVLFEMVTGQMPFQGNTPMIVAVKRLFEPPPSPRHLVPGLSAAWEAALLRGLARQPDERFTTAGEFVEALREATASRAPSTRSPSPTRRSSQPSSPQRRGPSQAAARRHGAWWPCSPRATSPARPLRRGSPRPWRRCCRRS</sequence>